<protein>
    <submittedName>
        <fullName evidence="1">Uncharacterized protein</fullName>
    </submittedName>
</protein>
<proteinExistence type="predicted"/>
<evidence type="ECO:0000313" key="1">
    <source>
        <dbReference type="EMBL" id="TWJ07719.1"/>
    </source>
</evidence>
<comment type="caution">
    <text evidence="1">The sequence shown here is derived from an EMBL/GenBank/DDBJ whole genome shotgun (WGS) entry which is preliminary data.</text>
</comment>
<dbReference type="Proteomes" id="UP000321617">
    <property type="component" value="Unassembled WGS sequence"/>
</dbReference>
<evidence type="ECO:0000313" key="2">
    <source>
        <dbReference type="Proteomes" id="UP000321617"/>
    </source>
</evidence>
<gene>
    <name evidence="1" type="ORF">LX16_4879</name>
</gene>
<reference evidence="1 2" key="1">
    <citation type="journal article" date="2013" name="Stand. Genomic Sci.">
        <title>Genomic Encyclopedia of Type Strains, Phase I: The one thousand microbial genomes (KMG-I) project.</title>
        <authorList>
            <person name="Kyrpides N.C."/>
            <person name="Woyke T."/>
            <person name="Eisen J.A."/>
            <person name="Garrity G."/>
            <person name="Lilburn T.G."/>
            <person name="Beck B.J."/>
            <person name="Whitman W.B."/>
            <person name="Hugenholtz P."/>
            <person name="Klenk H.P."/>
        </authorList>
    </citation>
    <scope>NUCLEOTIDE SEQUENCE [LARGE SCALE GENOMIC DNA]</scope>
    <source>
        <strain evidence="1 2">DSM 45044</strain>
    </source>
</reference>
<dbReference type="OrthoDB" id="189103at2"/>
<dbReference type="EMBL" id="VLLL01000010">
    <property type="protein sequence ID" value="TWJ07719.1"/>
    <property type="molecule type" value="Genomic_DNA"/>
</dbReference>
<organism evidence="1 2">
    <name type="scientific">Stackebrandtia albiflava</name>
    <dbReference type="NCBI Taxonomy" id="406432"/>
    <lineage>
        <taxon>Bacteria</taxon>
        <taxon>Bacillati</taxon>
        <taxon>Actinomycetota</taxon>
        <taxon>Actinomycetes</taxon>
        <taxon>Glycomycetales</taxon>
        <taxon>Glycomycetaceae</taxon>
        <taxon>Stackebrandtia</taxon>
    </lineage>
</organism>
<name>A0A562UQ31_9ACTN</name>
<keyword evidence="2" id="KW-1185">Reference proteome</keyword>
<dbReference type="RefSeq" id="WP_147143828.1">
    <property type="nucleotide sequence ID" value="NZ_BAABIJ010000006.1"/>
</dbReference>
<dbReference type="AlphaFoldDB" id="A0A562UQ31"/>
<accession>A0A562UQ31</accession>
<sequence length="180" mass="20089">MTRGPTRRYRYVGPPALKATVRPGAEGRRITSARDFDTWIGEQSRQDLDEPFTFTIDLDGVLRLAPRRSEHITCAAGQPVLSAGEIGFTREPTRWIVPHVSNHSTGYCPDTTSWPHVAEALEHAGLTPPPGFTHELHFRRCPGCSRHNIVRDADYTCVFCETALPTTWNIDPADDTSTPH</sequence>